<dbReference type="AlphaFoldDB" id="A0A2H3KM33"/>
<comment type="caution">
    <text evidence="1">The sequence shown here is derived from an EMBL/GenBank/DDBJ whole genome shotgun (WGS) entry which is preliminary data.</text>
</comment>
<dbReference type="EMBL" id="LYXE01000080">
    <property type="protein sequence ID" value="PDV99169.1"/>
    <property type="molecule type" value="Genomic_DNA"/>
</dbReference>
<protein>
    <recommendedName>
        <fullName evidence="3">2-amino-thiazoline-4-carboxylic acid hydrolase</fullName>
    </recommendedName>
</protein>
<gene>
    <name evidence="1" type="ORF">A9Q02_13215</name>
</gene>
<evidence type="ECO:0000313" key="2">
    <source>
        <dbReference type="Proteomes" id="UP000220922"/>
    </source>
</evidence>
<organism evidence="1 2">
    <name type="scientific">Candidatus Chloroploca asiatica</name>
    <dbReference type="NCBI Taxonomy" id="1506545"/>
    <lineage>
        <taxon>Bacteria</taxon>
        <taxon>Bacillati</taxon>
        <taxon>Chloroflexota</taxon>
        <taxon>Chloroflexia</taxon>
        <taxon>Chloroflexales</taxon>
        <taxon>Chloroflexineae</taxon>
        <taxon>Oscillochloridaceae</taxon>
        <taxon>Candidatus Chloroploca</taxon>
    </lineage>
</organism>
<dbReference type="Pfam" id="PF14196">
    <property type="entry name" value="ATC_hydrolase"/>
    <property type="match status" value="1"/>
</dbReference>
<dbReference type="RefSeq" id="WP_097652305.1">
    <property type="nucleotide sequence ID" value="NZ_LYXE01000080.1"/>
</dbReference>
<dbReference type="Proteomes" id="UP000220922">
    <property type="component" value="Unassembled WGS sequence"/>
</dbReference>
<reference evidence="1 2" key="1">
    <citation type="submission" date="2016-05" db="EMBL/GenBank/DDBJ databases">
        <authorList>
            <person name="Lavstsen T."/>
            <person name="Jespersen J.S."/>
        </authorList>
    </citation>
    <scope>NUCLEOTIDE SEQUENCE [LARGE SCALE GENOMIC DNA]</scope>
    <source>
        <strain evidence="1 2">B7-9</strain>
    </source>
</reference>
<proteinExistence type="predicted"/>
<accession>A0A2H3KM33</accession>
<name>A0A2H3KM33_9CHLR</name>
<evidence type="ECO:0000313" key="1">
    <source>
        <dbReference type="EMBL" id="PDV99169.1"/>
    </source>
</evidence>
<evidence type="ECO:0008006" key="3">
    <source>
        <dbReference type="Google" id="ProtNLM"/>
    </source>
</evidence>
<sequence length="180" mass="19832">MHEQEAAKNLAQGELADTGNAIGVLRRREIEARIVGPLLDALGAEFGREAVLEVARTTIVRIAREQGAQLATQVGHNDLGAFEQTLDAWTQDDALRIEVVERDAQRFGFNVTRCRYAELYHALGIPELGAVLSCNRDYALIEGFNPGVELTRTQTIMQGASHCDFRYRLVEAAAGEPEKP</sequence>
<dbReference type="OrthoDB" id="1495276at2"/>
<dbReference type="InterPro" id="IPR026002">
    <property type="entry name" value="ATC_hydrolase-like"/>
</dbReference>
<keyword evidence="2" id="KW-1185">Reference proteome</keyword>